<sequence length="156" mass="17315">MEAWGGNAAVVGEWIGTDNYSGSSTEVTCTNGDVIPAEYSIYTKESWVFVLKANGTYYEVYDSEYNALDYEASAANCEATYGETMFENDKYDGNWAFNEEDGTLTVIDFKYTDLLDPANNEVYESGDVYFSGVAVDVSANQLILTEQGESTTFTRR</sequence>
<dbReference type="AlphaFoldDB" id="A0A9E8MV03"/>
<protein>
    <submittedName>
        <fullName evidence="1">Uncharacterized protein</fullName>
    </submittedName>
</protein>
<name>A0A9E8MV03_9FLAO</name>
<gene>
    <name evidence="1" type="ORF">N7U66_15695</name>
</gene>
<dbReference type="KEGG" id="lnu:N7U66_15695"/>
<dbReference type="RefSeq" id="WP_267676063.1">
    <property type="nucleotide sequence ID" value="NZ_CP113088.1"/>
</dbReference>
<evidence type="ECO:0000313" key="2">
    <source>
        <dbReference type="Proteomes" id="UP001164705"/>
    </source>
</evidence>
<dbReference type="Proteomes" id="UP001164705">
    <property type="component" value="Chromosome"/>
</dbReference>
<keyword evidence="2" id="KW-1185">Reference proteome</keyword>
<evidence type="ECO:0000313" key="1">
    <source>
        <dbReference type="EMBL" id="WAC01450.1"/>
    </source>
</evidence>
<proteinExistence type="predicted"/>
<reference evidence="1" key="1">
    <citation type="submission" date="2022-11" db="EMBL/GenBank/DDBJ databases">
        <title>Lacinutrix neustonica HL-RS19T sp. nov., isolated from the surface microlayer sample of brackish Lake Shihwa.</title>
        <authorList>
            <person name="Choi J.Y."/>
            <person name="Hwang C.Y."/>
        </authorList>
    </citation>
    <scope>NUCLEOTIDE SEQUENCE</scope>
    <source>
        <strain evidence="1">HL-RS19</strain>
    </source>
</reference>
<dbReference type="EMBL" id="CP113088">
    <property type="protein sequence ID" value="WAC01450.1"/>
    <property type="molecule type" value="Genomic_DNA"/>
</dbReference>
<organism evidence="1 2">
    <name type="scientific">Lacinutrix neustonica</name>
    <dbReference type="NCBI Taxonomy" id="2980107"/>
    <lineage>
        <taxon>Bacteria</taxon>
        <taxon>Pseudomonadati</taxon>
        <taxon>Bacteroidota</taxon>
        <taxon>Flavobacteriia</taxon>
        <taxon>Flavobacteriales</taxon>
        <taxon>Flavobacteriaceae</taxon>
        <taxon>Lacinutrix</taxon>
    </lineage>
</organism>
<accession>A0A9E8MV03</accession>